<evidence type="ECO:0000313" key="6">
    <source>
        <dbReference type="EMBL" id="KRN05704.1"/>
    </source>
</evidence>
<evidence type="ECO:0000256" key="3">
    <source>
        <dbReference type="ARBA" id="ARBA00022989"/>
    </source>
</evidence>
<feature type="transmembrane region" description="Helical" evidence="5">
    <location>
        <begin position="207"/>
        <end position="227"/>
    </location>
</feature>
<dbReference type="GO" id="GO:0005886">
    <property type="term" value="C:plasma membrane"/>
    <property type="evidence" value="ECO:0007669"/>
    <property type="project" value="UniProtKB-ARBA"/>
</dbReference>
<dbReference type="Proteomes" id="UP000050961">
    <property type="component" value="Unassembled WGS sequence"/>
</dbReference>
<organism evidence="6 7">
    <name type="scientific">Liquorilactobacillus sucicola DSM 21376 = JCM 15457</name>
    <dbReference type="NCBI Taxonomy" id="1423806"/>
    <lineage>
        <taxon>Bacteria</taxon>
        <taxon>Bacillati</taxon>
        <taxon>Bacillota</taxon>
        <taxon>Bacilli</taxon>
        <taxon>Lactobacillales</taxon>
        <taxon>Lactobacillaceae</taxon>
        <taxon>Liquorilactobacillus</taxon>
    </lineage>
</organism>
<evidence type="ECO:0000256" key="2">
    <source>
        <dbReference type="ARBA" id="ARBA00022692"/>
    </source>
</evidence>
<keyword evidence="2 5" id="KW-0812">Transmembrane</keyword>
<sequence length="231" mass="26014">MTFKKIDPFFQILTFVLIISLTFFVSLTESFVLALFGVAYLFIQGAFKPGLKYLCVTLLTSLLLILILRTTNTYIGLLGWLITILFKLLPTMIFGVSLGLIPINELRSVMASFKIPNQLQMALIVGLRYFAILSDELHEIRQARLTHGLSFRNPIYFRRPLLIMDYYLVPTLMRTTKLIDDLSVAAYTEGLIEPIKVRSQRLCSKSFGTFLGGAFLILILLSAAMSLSGVI</sequence>
<dbReference type="STRING" id="1423806.FD15_GL002270"/>
<evidence type="ECO:0000256" key="1">
    <source>
        <dbReference type="ARBA" id="ARBA00004141"/>
    </source>
</evidence>
<keyword evidence="4 5" id="KW-0472">Membrane</keyword>
<dbReference type="EMBL" id="AYZF01000017">
    <property type="protein sequence ID" value="KRN05704.1"/>
    <property type="molecule type" value="Genomic_DNA"/>
</dbReference>
<accession>A0A0R2DNP9</accession>
<dbReference type="AlphaFoldDB" id="A0A0R2DNP9"/>
<dbReference type="InterPro" id="IPR003339">
    <property type="entry name" value="ABC/ECF_trnsptr_transmembrane"/>
</dbReference>
<feature type="transmembrane region" description="Helical" evidence="5">
    <location>
        <begin position="12"/>
        <end position="43"/>
    </location>
</feature>
<comment type="subcellular location">
    <subcellularLocation>
        <location evidence="1">Membrane</location>
        <topology evidence="1">Multi-pass membrane protein</topology>
    </subcellularLocation>
</comment>
<feature type="transmembrane region" description="Helical" evidence="5">
    <location>
        <begin position="50"/>
        <end position="68"/>
    </location>
</feature>
<gene>
    <name evidence="6" type="ORF">FD15_GL002270</name>
</gene>
<name>A0A0R2DNP9_9LACO</name>
<proteinExistence type="predicted"/>
<evidence type="ECO:0000256" key="5">
    <source>
        <dbReference type="SAM" id="Phobius"/>
    </source>
</evidence>
<dbReference type="RefSeq" id="WP_056967486.1">
    <property type="nucleotide sequence ID" value="NZ_AYZF01000017.1"/>
</dbReference>
<comment type="caution">
    <text evidence="6">The sequence shown here is derived from an EMBL/GenBank/DDBJ whole genome shotgun (WGS) entry which is preliminary data.</text>
</comment>
<dbReference type="CDD" id="cd16914">
    <property type="entry name" value="EcfT"/>
    <property type="match status" value="1"/>
</dbReference>
<reference evidence="6 7" key="1">
    <citation type="journal article" date="2015" name="Genome Announc.">
        <title>Expanding the biotechnology potential of lactobacilli through comparative genomics of 213 strains and associated genera.</title>
        <authorList>
            <person name="Sun Z."/>
            <person name="Harris H.M."/>
            <person name="McCann A."/>
            <person name="Guo C."/>
            <person name="Argimon S."/>
            <person name="Zhang W."/>
            <person name="Yang X."/>
            <person name="Jeffery I.B."/>
            <person name="Cooney J.C."/>
            <person name="Kagawa T.F."/>
            <person name="Liu W."/>
            <person name="Song Y."/>
            <person name="Salvetti E."/>
            <person name="Wrobel A."/>
            <person name="Rasinkangas P."/>
            <person name="Parkhill J."/>
            <person name="Rea M.C."/>
            <person name="O'Sullivan O."/>
            <person name="Ritari J."/>
            <person name="Douillard F.P."/>
            <person name="Paul Ross R."/>
            <person name="Yang R."/>
            <person name="Briner A.E."/>
            <person name="Felis G.E."/>
            <person name="de Vos W.M."/>
            <person name="Barrangou R."/>
            <person name="Klaenhammer T.R."/>
            <person name="Caufield P.W."/>
            <person name="Cui Y."/>
            <person name="Zhang H."/>
            <person name="O'Toole P.W."/>
        </authorList>
    </citation>
    <scope>NUCLEOTIDE SEQUENCE [LARGE SCALE GENOMIC DNA]</scope>
    <source>
        <strain evidence="6 7">DSM 21376</strain>
    </source>
</reference>
<keyword evidence="3 5" id="KW-1133">Transmembrane helix</keyword>
<dbReference type="PATRIC" id="fig|1423806.3.peg.2319"/>
<keyword evidence="7" id="KW-1185">Reference proteome</keyword>
<protein>
    <submittedName>
        <fullName evidence="6">Uncharacterized protein</fullName>
    </submittedName>
</protein>
<evidence type="ECO:0000313" key="7">
    <source>
        <dbReference type="Proteomes" id="UP000050961"/>
    </source>
</evidence>
<evidence type="ECO:0000256" key="4">
    <source>
        <dbReference type="ARBA" id="ARBA00023136"/>
    </source>
</evidence>
<feature type="transmembrane region" description="Helical" evidence="5">
    <location>
        <begin position="74"/>
        <end position="101"/>
    </location>
</feature>